<dbReference type="PROSITE" id="PS51194">
    <property type="entry name" value="HELICASE_CTER"/>
    <property type="match status" value="1"/>
</dbReference>
<keyword evidence="19" id="KW-1185">Reference proteome</keyword>
<evidence type="ECO:0000256" key="14">
    <source>
        <dbReference type="ARBA" id="ARBA00048988"/>
    </source>
</evidence>
<dbReference type="NCBIfam" id="NF008163">
    <property type="entry name" value="PRK10917.1-1"/>
    <property type="match status" value="1"/>
</dbReference>
<evidence type="ECO:0000256" key="6">
    <source>
        <dbReference type="ARBA" id="ARBA00022806"/>
    </source>
</evidence>
<evidence type="ECO:0000259" key="17">
    <source>
        <dbReference type="PROSITE" id="PS51194"/>
    </source>
</evidence>
<dbReference type="GO" id="GO:0043138">
    <property type="term" value="F:3'-5' DNA helicase activity"/>
    <property type="evidence" value="ECO:0007669"/>
    <property type="project" value="UniProtKB-EC"/>
</dbReference>
<dbReference type="Pfam" id="PF00270">
    <property type="entry name" value="DEAD"/>
    <property type="match status" value="1"/>
</dbReference>
<dbReference type="SUPFAM" id="SSF50249">
    <property type="entry name" value="Nucleic acid-binding proteins"/>
    <property type="match status" value="1"/>
</dbReference>
<reference evidence="18 19" key="1">
    <citation type="journal article" date="2014" name="Environ. Microbiol.">
        <title>Genomic signatures of obligate host dependence in the luminous bacterial symbiont of a vertebrate.</title>
        <authorList>
            <person name="Hendry T.A."/>
            <person name="de Wet J.R."/>
            <person name="Dunlap P.V."/>
        </authorList>
    </citation>
    <scope>NUCLEOTIDE SEQUENCE [LARGE SCALE GENOMIC DNA]</scope>
    <source>
        <strain evidence="18 19">Akat1</strain>
    </source>
</reference>
<proteinExistence type="inferred from homology"/>
<dbReference type="GO" id="GO:0005524">
    <property type="term" value="F:ATP binding"/>
    <property type="evidence" value="ECO:0007669"/>
    <property type="project" value="UniProtKB-KW"/>
</dbReference>
<keyword evidence="9 15" id="KW-0233">DNA recombination</keyword>
<dbReference type="PANTHER" id="PTHR47964:SF1">
    <property type="entry name" value="ATP-DEPENDENT DNA HELICASE HOMOLOG RECG, CHLOROPLASTIC"/>
    <property type="match status" value="1"/>
</dbReference>
<dbReference type="Pfam" id="PF00271">
    <property type="entry name" value="Helicase_C"/>
    <property type="match status" value="1"/>
</dbReference>
<dbReference type="GO" id="GO:0016887">
    <property type="term" value="F:ATP hydrolysis activity"/>
    <property type="evidence" value="ECO:0007669"/>
    <property type="project" value="RHEA"/>
</dbReference>
<evidence type="ECO:0000256" key="7">
    <source>
        <dbReference type="ARBA" id="ARBA00022840"/>
    </source>
</evidence>
<dbReference type="GO" id="GO:0006310">
    <property type="term" value="P:DNA recombination"/>
    <property type="evidence" value="ECO:0007669"/>
    <property type="project" value="UniProtKB-UniRule"/>
</dbReference>
<dbReference type="PATRIC" id="fig|1236703.3.peg.496"/>
<evidence type="ECO:0000256" key="5">
    <source>
        <dbReference type="ARBA" id="ARBA00022801"/>
    </source>
</evidence>
<organism evidence="18 19">
    <name type="scientific">Candidatus Photodesmus katoptron Akat1</name>
    <dbReference type="NCBI Taxonomy" id="1236703"/>
    <lineage>
        <taxon>Bacteria</taxon>
        <taxon>Pseudomonadati</taxon>
        <taxon>Pseudomonadota</taxon>
        <taxon>Gammaproteobacteria</taxon>
        <taxon>Vibrionales</taxon>
        <taxon>Vibrionaceae</taxon>
        <taxon>Candidatus Photodesmus</taxon>
    </lineage>
</organism>
<dbReference type="InterPro" id="IPR027417">
    <property type="entry name" value="P-loop_NTPase"/>
</dbReference>
<dbReference type="GO" id="GO:0003677">
    <property type="term" value="F:DNA binding"/>
    <property type="evidence" value="ECO:0007669"/>
    <property type="project" value="UniProtKB-KW"/>
</dbReference>
<dbReference type="EC" id="5.6.2.4" evidence="13 15"/>
<evidence type="ECO:0000256" key="13">
    <source>
        <dbReference type="ARBA" id="ARBA00034808"/>
    </source>
</evidence>
<evidence type="ECO:0000256" key="9">
    <source>
        <dbReference type="ARBA" id="ARBA00023172"/>
    </source>
</evidence>
<feature type="domain" description="Helicase ATP-binding" evidence="16">
    <location>
        <begin position="282"/>
        <end position="447"/>
    </location>
</feature>
<evidence type="ECO:0000256" key="3">
    <source>
        <dbReference type="ARBA" id="ARBA00022741"/>
    </source>
</evidence>
<dbReference type="InterPro" id="IPR045562">
    <property type="entry name" value="RecG_dom3_C"/>
</dbReference>
<name>S3DZ42_9GAMM</name>
<dbReference type="SMART" id="SM00490">
    <property type="entry name" value="HELICc"/>
    <property type="match status" value="1"/>
</dbReference>
<evidence type="ECO:0000256" key="11">
    <source>
        <dbReference type="ARBA" id="ARBA00023235"/>
    </source>
</evidence>
<comment type="caution">
    <text evidence="18">The sequence shown here is derived from an EMBL/GenBank/DDBJ whole genome shotgun (WGS) entry which is preliminary data.</text>
</comment>
<evidence type="ECO:0000256" key="8">
    <source>
        <dbReference type="ARBA" id="ARBA00023125"/>
    </source>
</evidence>
<keyword evidence="11" id="KW-0413">Isomerase</keyword>
<dbReference type="SMART" id="SM00487">
    <property type="entry name" value="DEXDc"/>
    <property type="match status" value="1"/>
</dbReference>
<evidence type="ECO:0000256" key="10">
    <source>
        <dbReference type="ARBA" id="ARBA00023204"/>
    </source>
</evidence>
<dbReference type="FunFam" id="3.40.50.300:FF:000391">
    <property type="entry name" value="ATP-dependent DNA helicase RecG"/>
    <property type="match status" value="1"/>
</dbReference>
<comment type="catalytic activity">
    <reaction evidence="12 15">
        <text>Couples ATP hydrolysis with the unwinding of duplex DNA by translocating in the 3'-5' direction.</text>
        <dbReference type="EC" id="5.6.2.4"/>
    </reaction>
</comment>
<evidence type="ECO:0000256" key="15">
    <source>
        <dbReference type="RuleBase" id="RU363016"/>
    </source>
</evidence>
<evidence type="ECO:0000313" key="18">
    <source>
        <dbReference type="EMBL" id="EPE37196.1"/>
    </source>
</evidence>
<dbReference type="eggNOG" id="COG1200">
    <property type="taxonomic scope" value="Bacteria"/>
</dbReference>
<dbReference type="SUPFAM" id="SSF52540">
    <property type="entry name" value="P-loop containing nucleoside triphosphate hydrolases"/>
    <property type="match status" value="2"/>
</dbReference>
<dbReference type="CDD" id="cd17992">
    <property type="entry name" value="DEXHc_RecG"/>
    <property type="match status" value="1"/>
</dbReference>
<keyword evidence="3 15" id="KW-0547">Nucleotide-binding</keyword>
<keyword evidence="7 15" id="KW-0067">ATP-binding</keyword>
<dbReference type="EMBL" id="AMSD01000002">
    <property type="protein sequence ID" value="EPE37196.1"/>
    <property type="molecule type" value="Genomic_DNA"/>
</dbReference>
<accession>S3DZ42</accession>
<dbReference type="AlphaFoldDB" id="S3DZ42"/>
<dbReference type="InterPro" id="IPR047112">
    <property type="entry name" value="RecG/Mfd"/>
</dbReference>
<dbReference type="Pfam" id="PF17191">
    <property type="entry name" value="RecG_wedge"/>
    <property type="match status" value="1"/>
</dbReference>
<keyword evidence="8" id="KW-0238">DNA-binding</keyword>
<dbReference type="InterPro" id="IPR033454">
    <property type="entry name" value="RecG_wedge"/>
</dbReference>
<dbReference type="Pfam" id="PF19833">
    <property type="entry name" value="RecG_dom3_C"/>
    <property type="match status" value="1"/>
</dbReference>
<dbReference type="Proteomes" id="UP000053688">
    <property type="component" value="Unassembled WGS sequence"/>
</dbReference>
<gene>
    <name evidence="18" type="ORF">O1U_0494</name>
</gene>
<dbReference type="NCBIfam" id="TIGR00643">
    <property type="entry name" value="recG"/>
    <property type="match status" value="1"/>
</dbReference>
<keyword evidence="10 15" id="KW-0234">DNA repair</keyword>
<keyword evidence="6 15" id="KW-0347">Helicase</keyword>
<dbReference type="InterPro" id="IPR001650">
    <property type="entry name" value="Helicase_C-like"/>
</dbReference>
<dbReference type="InterPro" id="IPR014001">
    <property type="entry name" value="Helicase_ATP-bd"/>
</dbReference>
<dbReference type="PANTHER" id="PTHR47964">
    <property type="entry name" value="ATP-DEPENDENT DNA HELICASE HOMOLOG RECG, CHLOROPLASTIC"/>
    <property type="match status" value="1"/>
</dbReference>
<dbReference type="GO" id="GO:0006281">
    <property type="term" value="P:DNA repair"/>
    <property type="evidence" value="ECO:0007669"/>
    <property type="project" value="UniProtKB-UniRule"/>
</dbReference>
<keyword evidence="5 15" id="KW-0378">Hydrolase</keyword>
<dbReference type="InterPro" id="IPR011545">
    <property type="entry name" value="DEAD/DEAH_box_helicase_dom"/>
</dbReference>
<dbReference type="STRING" id="28176.CF66_7093"/>
<evidence type="ECO:0000313" key="19">
    <source>
        <dbReference type="Proteomes" id="UP000053688"/>
    </source>
</evidence>
<protein>
    <recommendedName>
        <fullName evidence="2 15">ATP-dependent DNA helicase RecG</fullName>
        <ecNumber evidence="13 15">5.6.2.4</ecNumber>
    </recommendedName>
</protein>
<dbReference type="InterPro" id="IPR004609">
    <property type="entry name" value="ATP-dep_DNA_helicase_RecG"/>
</dbReference>
<dbReference type="CDD" id="cd04488">
    <property type="entry name" value="RecG_wedge_OBF"/>
    <property type="match status" value="1"/>
</dbReference>
<comment type="similarity">
    <text evidence="1 15">Belongs to the helicase family. RecG subfamily.</text>
</comment>
<evidence type="ECO:0000259" key="16">
    <source>
        <dbReference type="PROSITE" id="PS51192"/>
    </source>
</evidence>
<dbReference type="NCBIfam" id="NF008168">
    <property type="entry name" value="PRK10917.2-2"/>
    <property type="match status" value="1"/>
</dbReference>
<comment type="function">
    <text evidence="15">Plays a critical role in recombination and DNA repair. Helps process Holliday junction intermediates to mature products by catalyzing branch migration. Has replication fork regression activity, unwinds stalled or blocked replication forks to make a HJ that can be resolved. Has a DNA unwinding activity characteristic of a DNA helicase with 3'-5' polarity.</text>
</comment>
<comment type="catalytic activity">
    <reaction evidence="14 15">
        <text>ATP + H2O = ADP + phosphate + H(+)</text>
        <dbReference type="Rhea" id="RHEA:13065"/>
        <dbReference type="ChEBI" id="CHEBI:15377"/>
        <dbReference type="ChEBI" id="CHEBI:15378"/>
        <dbReference type="ChEBI" id="CHEBI:30616"/>
        <dbReference type="ChEBI" id="CHEBI:43474"/>
        <dbReference type="ChEBI" id="CHEBI:456216"/>
        <dbReference type="EC" id="5.6.2.4"/>
    </reaction>
</comment>
<dbReference type="PROSITE" id="PS51192">
    <property type="entry name" value="HELICASE_ATP_BIND_1"/>
    <property type="match status" value="1"/>
</dbReference>
<sequence length="693" mass="79097">MPVFLSDIHLSSLPQITNKLIEELTQQGIKNVQDLLFHLPLRYEDRTRIYPIAKLYIGLSAAVQGKIIHLDTFFYKQKIFTVTVSDGKNEIVLRFLNVSDKFKNFFLKGKLVYAYGKVKQGYTGLEMVHPDYKLFTPQRTPNIQHNLTPIYPRLGNLKQTTLRNLTSKALKILKTTSVKELLPVGLYDGQITITQAIHIIHRPSKYTNISILHKNKHPAKIRLILEELLAQNLFILKIRHKNKKATAISLTRSVFLKKNLLKQLPFSLTNAQIKVAKEIEDDLTKTQPMMRLLQGDVGSGKTLIAALAAIQAIENGYQVAFMAPTELLAEQHIITFCNWFDRINIKLSFLLGKLKGKSKITELTRIANGEAKMIIGTQALFQKHVKFYNLALVIIDEQHRFGVHQRLEMRKKGLKYEIYPHKLIMTATPIPRTLTMTIYADLAISIIDELPPNRTPVQTVAIPSSKRSDIMKHIYKACLNEEKQAYWICTLINDSKVLKAESAIDIANKLRKNLPNIKIGLLHGRMNSNEKQKIMNEFKDNKLHLLVSTTVIEVGVDIPNASLMIIENAERLGLAQLHQLRGRIGRGKIASYCVLLYHTPLSKIAKNRLSVLRNSNDGFFIAQKDLEMRGPGQILGTKQTGLIDFKIADLMRDQYLIPKIKKISNYIYKNHPKNTTEIINRWISKNNVNYDKA</sequence>
<dbReference type="Gene3D" id="2.40.50.140">
    <property type="entry name" value="Nucleic acid-binding proteins"/>
    <property type="match status" value="1"/>
</dbReference>
<dbReference type="RefSeq" id="WP_016503829.1">
    <property type="nucleotide sequence ID" value="NZ_AMSD01000002.1"/>
</dbReference>
<feature type="domain" description="Helicase C-terminal" evidence="17">
    <location>
        <begin position="481"/>
        <end position="627"/>
    </location>
</feature>
<evidence type="ECO:0000256" key="2">
    <source>
        <dbReference type="ARBA" id="ARBA00017846"/>
    </source>
</evidence>
<evidence type="ECO:0000256" key="12">
    <source>
        <dbReference type="ARBA" id="ARBA00034617"/>
    </source>
</evidence>
<evidence type="ECO:0000256" key="1">
    <source>
        <dbReference type="ARBA" id="ARBA00007504"/>
    </source>
</evidence>
<evidence type="ECO:0000256" key="4">
    <source>
        <dbReference type="ARBA" id="ARBA00022763"/>
    </source>
</evidence>
<dbReference type="InterPro" id="IPR012340">
    <property type="entry name" value="NA-bd_OB-fold"/>
</dbReference>
<keyword evidence="4 15" id="KW-0227">DNA damage</keyword>
<dbReference type="Gene3D" id="3.40.50.300">
    <property type="entry name" value="P-loop containing nucleotide triphosphate hydrolases"/>
    <property type="match status" value="2"/>
</dbReference>